<organism evidence="2 3">
    <name type="scientific">Methanocorpusculum petauri</name>
    <dbReference type="NCBI Taxonomy" id="3002863"/>
    <lineage>
        <taxon>Archaea</taxon>
        <taxon>Methanobacteriati</taxon>
        <taxon>Methanobacteriota</taxon>
        <taxon>Stenosarchaea group</taxon>
        <taxon>Methanomicrobia</taxon>
        <taxon>Methanomicrobiales</taxon>
        <taxon>Methanocorpusculaceae</taxon>
        <taxon>Methanocorpusculum</taxon>
    </lineage>
</organism>
<evidence type="ECO:0000256" key="1">
    <source>
        <dbReference type="SAM" id="Coils"/>
    </source>
</evidence>
<dbReference type="RefSeq" id="WP_268925548.1">
    <property type="nucleotide sequence ID" value="NZ_JAPTGB010000022.1"/>
</dbReference>
<keyword evidence="1" id="KW-0175">Coiled coil</keyword>
<dbReference type="EMBL" id="JAPTGB010000022">
    <property type="protein sequence ID" value="MCZ0861359.1"/>
    <property type="molecule type" value="Genomic_DNA"/>
</dbReference>
<feature type="coiled-coil region" evidence="1">
    <location>
        <begin position="23"/>
        <end position="57"/>
    </location>
</feature>
<dbReference type="Proteomes" id="UP001141422">
    <property type="component" value="Unassembled WGS sequence"/>
</dbReference>
<gene>
    <name evidence="2" type="ORF">O0S10_09020</name>
</gene>
<sequence length="69" mass="7901">MIDEGKFNNKSDVVSAAIKEYAHVLEMQKIDILDEKIQNLEDRIQAMEEKYASLISVLSSLQPKEYGNK</sequence>
<evidence type="ECO:0000313" key="2">
    <source>
        <dbReference type="EMBL" id="MCZ0861359.1"/>
    </source>
</evidence>
<proteinExistence type="predicted"/>
<keyword evidence="3" id="KW-1185">Reference proteome</keyword>
<comment type="caution">
    <text evidence="2">The sequence shown here is derived from an EMBL/GenBank/DDBJ whole genome shotgun (WGS) entry which is preliminary data.</text>
</comment>
<accession>A0ABT4IHZ5</accession>
<evidence type="ECO:0000313" key="3">
    <source>
        <dbReference type="Proteomes" id="UP001141422"/>
    </source>
</evidence>
<name>A0ABT4IHZ5_9EURY</name>
<reference evidence="2" key="1">
    <citation type="submission" date="2022-12" db="EMBL/GenBank/DDBJ databases">
        <title>Isolation and characterisation of novel Methanocorpusculum spp. from native Australian herbivores indicates the genus is ancestrally host-associated.</title>
        <authorList>
            <person name="Volmer J.G."/>
            <person name="Soo R.M."/>
            <person name="Evans P.N."/>
            <person name="Hoedt E.C."/>
            <person name="Astorga Alsina A.L."/>
            <person name="Woodcroft B.J."/>
            <person name="Tyson G.W."/>
            <person name="Hugenholtz P."/>
            <person name="Morrison M."/>
        </authorList>
    </citation>
    <scope>NUCLEOTIDE SEQUENCE</scope>
    <source>
        <strain evidence="2">MG</strain>
    </source>
</reference>
<protein>
    <submittedName>
        <fullName evidence="2">Uncharacterized protein</fullName>
    </submittedName>
</protein>